<dbReference type="EMBL" id="BAABJP010000015">
    <property type="protein sequence ID" value="GAA5158556.1"/>
    <property type="molecule type" value="Genomic_DNA"/>
</dbReference>
<sequence>MRGQISGMDQSQREFTFADTRERLARALDAYLPGEEYRAYYRWALSAANPDRELFCRINALDQLANLTASVLAGLDEGTDWPTLVGHAAPVNLYQVFEVVSDNLGIGLAAPGADPVRRELVLAFDAEVAAELRSPTGRPATELLADLRRPASVVSAFEQSLRPKEHRMVARRYADGPGRPTVDELDATVWDGLVANVESGRDVLTALAGTRTEPIVRDRTVYRYAAVDRTLGASALSREELLETSVHTILVTPTLGYFASVFGEILSSDPGYPAVLADGSLVAAFDTAALLVRLLNDVGTPLLEMSRAERAALVDGLRPRFAENGSDSAIPLLAAASGAVPALNRLRKDLIHGELNVCLYEVHRATGAREGLEVFLDVLELCADRYARARKLFASQLSGLDTRLRERRGVEVARRFVAFHERLYSRPYDAPRSSGDYAI</sequence>
<reference evidence="2" key="1">
    <citation type="journal article" date="2019" name="Int. J. Syst. Evol. Microbiol.">
        <title>The Global Catalogue of Microorganisms (GCM) 10K type strain sequencing project: providing services to taxonomists for standard genome sequencing and annotation.</title>
        <authorList>
            <consortium name="The Broad Institute Genomics Platform"/>
            <consortium name="The Broad Institute Genome Sequencing Center for Infectious Disease"/>
            <person name="Wu L."/>
            <person name="Ma J."/>
        </authorList>
    </citation>
    <scope>NUCLEOTIDE SEQUENCE [LARGE SCALE GENOMIC DNA]</scope>
    <source>
        <strain evidence="2">JCM 18303</strain>
    </source>
</reference>
<comment type="caution">
    <text evidence="1">The sequence shown here is derived from an EMBL/GenBank/DDBJ whole genome shotgun (WGS) entry which is preliminary data.</text>
</comment>
<evidence type="ECO:0000313" key="2">
    <source>
        <dbReference type="Proteomes" id="UP001428817"/>
    </source>
</evidence>
<evidence type="ECO:0000313" key="1">
    <source>
        <dbReference type="EMBL" id="GAA5158556.1"/>
    </source>
</evidence>
<proteinExistence type="predicted"/>
<gene>
    <name evidence="1" type="ORF">GCM10023321_38510</name>
</gene>
<protein>
    <submittedName>
        <fullName evidence="1">Uncharacterized protein</fullName>
    </submittedName>
</protein>
<accession>A0ABP9QBK0</accession>
<dbReference type="Proteomes" id="UP001428817">
    <property type="component" value="Unassembled WGS sequence"/>
</dbReference>
<organism evidence="1 2">
    <name type="scientific">Pseudonocardia eucalypti</name>
    <dbReference type="NCBI Taxonomy" id="648755"/>
    <lineage>
        <taxon>Bacteria</taxon>
        <taxon>Bacillati</taxon>
        <taxon>Actinomycetota</taxon>
        <taxon>Actinomycetes</taxon>
        <taxon>Pseudonocardiales</taxon>
        <taxon>Pseudonocardiaceae</taxon>
        <taxon>Pseudonocardia</taxon>
    </lineage>
</organism>
<name>A0ABP9QBK0_9PSEU</name>
<keyword evidence="2" id="KW-1185">Reference proteome</keyword>